<sequence>MSTVSSDPFLLGSCVHGPEDAVPCSELGAGTEGGGCRVRGAGLNGGGHGEDQASEDTVGGRLRNSAGEEGISAAGGIVPAPTGHGGSLHLGKALPPSENQSGWEAVAPGKWHLLPTPIKENKAGSPSLSREHRPGHSSGGSPKAQGQRSTLATHFGSPRSKIPRPHGLLFPLDTFLSSYANSVDTEASFMRDGLRGPDRCQVMSVRRALQETDSEHLWETD</sequence>
<dbReference type="InParanoid" id="A0A7J8FSG7"/>
<gene>
    <name evidence="2" type="ORF">HJG59_008446</name>
</gene>
<proteinExistence type="predicted"/>
<evidence type="ECO:0000313" key="2">
    <source>
        <dbReference type="EMBL" id="KAF6450590.1"/>
    </source>
</evidence>
<organism evidence="2 3">
    <name type="scientific">Molossus molossus</name>
    <name type="common">Pallas' mastiff bat</name>
    <name type="synonym">Vespertilio molossus</name>
    <dbReference type="NCBI Taxonomy" id="27622"/>
    <lineage>
        <taxon>Eukaryota</taxon>
        <taxon>Metazoa</taxon>
        <taxon>Chordata</taxon>
        <taxon>Craniata</taxon>
        <taxon>Vertebrata</taxon>
        <taxon>Euteleostomi</taxon>
        <taxon>Mammalia</taxon>
        <taxon>Eutheria</taxon>
        <taxon>Laurasiatheria</taxon>
        <taxon>Chiroptera</taxon>
        <taxon>Yangochiroptera</taxon>
        <taxon>Molossidae</taxon>
        <taxon>Molossus</taxon>
    </lineage>
</organism>
<evidence type="ECO:0000313" key="3">
    <source>
        <dbReference type="Proteomes" id="UP000550707"/>
    </source>
</evidence>
<feature type="compositionally biased region" description="Low complexity" evidence="1">
    <location>
        <begin position="65"/>
        <end position="77"/>
    </location>
</feature>
<reference evidence="2 3" key="1">
    <citation type="journal article" date="2020" name="Nature">
        <title>Six reference-quality genomes reveal evolution of bat adaptations.</title>
        <authorList>
            <person name="Jebb D."/>
            <person name="Huang Z."/>
            <person name="Pippel M."/>
            <person name="Hughes G.M."/>
            <person name="Lavrichenko K."/>
            <person name="Devanna P."/>
            <person name="Winkler S."/>
            <person name="Jermiin L.S."/>
            <person name="Skirmuntt E.C."/>
            <person name="Katzourakis A."/>
            <person name="Burkitt-Gray L."/>
            <person name="Ray D.A."/>
            <person name="Sullivan K.A.M."/>
            <person name="Roscito J.G."/>
            <person name="Kirilenko B.M."/>
            <person name="Davalos L.M."/>
            <person name="Corthals A.P."/>
            <person name="Power M.L."/>
            <person name="Jones G."/>
            <person name="Ransome R.D."/>
            <person name="Dechmann D.K.N."/>
            <person name="Locatelli A.G."/>
            <person name="Puechmaille S.J."/>
            <person name="Fedrigo O."/>
            <person name="Jarvis E.D."/>
            <person name="Hiller M."/>
            <person name="Vernes S.C."/>
            <person name="Myers E.W."/>
            <person name="Teeling E.C."/>
        </authorList>
    </citation>
    <scope>NUCLEOTIDE SEQUENCE [LARGE SCALE GENOMIC DNA]</scope>
    <source>
        <strain evidence="2">MMolMol1</strain>
        <tissue evidence="2">Muscle</tissue>
    </source>
</reference>
<dbReference type="Proteomes" id="UP000550707">
    <property type="component" value="Unassembled WGS sequence"/>
</dbReference>
<keyword evidence="3" id="KW-1185">Reference proteome</keyword>
<comment type="caution">
    <text evidence="2">The sequence shown here is derived from an EMBL/GenBank/DDBJ whole genome shotgun (WGS) entry which is preliminary data.</text>
</comment>
<feature type="region of interest" description="Disordered" evidence="1">
    <location>
        <begin position="40"/>
        <end position="103"/>
    </location>
</feature>
<feature type="region of interest" description="Disordered" evidence="1">
    <location>
        <begin position="115"/>
        <end position="167"/>
    </location>
</feature>
<accession>A0A7J8FSG7</accession>
<protein>
    <submittedName>
        <fullName evidence="2">Uncharacterized protein</fullName>
    </submittedName>
</protein>
<dbReference type="EMBL" id="JACASF010000011">
    <property type="protein sequence ID" value="KAF6450590.1"/>
    <property type="molecule type" value="Genomic_DNA"/>
</dbReference>
<dbReference type="AlphaFoldDB" id="A0A7J8FSG7"/>
<name>A0A7J8FSG7_MOLMO</name>
<evidence type="ECO:0000256" key="1">
    <source>
        <dbReference type="SAM" id="MobiDB-lite"/>
    </source>
</evidence>